<dbReference type="InterPro" id="IPR011990">
    <property type="entry name" value="TPR-like_helical_dom_sf"/>
</dbReference>
<dbReference type="InterPro" id="IPR010323">
    <property type="entry name" value="DUF924"/>
</dbReference>
<dbReference type="Proteomes" id="UP000434580">
    <property type="component" value="Unassembled WGS sequence"/>
</dbReference>
<proteinExistence type="predicted"/>
<sequence length="179" mass="20659">MQPMTVIKFWFETLTPQQWWVKDPDLDGRIRAEFGEIHLAASRCELFEWRATAEGRLAEIIVLDQFSRNIWRDTAQAFAADSLALAFAQEAVSVGHDQAVSLDMRSFMYMPFMHSESPLIHEQAVKLYSQPGMEGNLDFEHRHKQIIDRFGRYPHRNVIVGRQSSEQELAFLAEPGSSF</sequence>
<dbReference type="EMBL" id="CACSII010000018">
    <property type="protein sequence ID" value="CAA0115273.1"/>
    <property type="molecule type" value="Genomic_DNA"/>
</dbReference>
<dbReference type="SUPFAM" id="SSF48452">
    <property type="entry name" value="TPR-like"/>
    <property type="match status" value="1"/>
</dbReference>
<dbReference type="OrthoDB" id="7593450at2"/>
<name>A0A5S9QJG7_9GAMM</name>
<dbReference type="Gene3D" id="1.25.40.10">
    <property type="entry name" value="Tetratricopeptide repeat domain"/>
    <property type="match status" value="1"/>
</dbReference>
<evidence type="ECO:0000313" key="2">
    <source>
        <dbReference type="Proteomes" id="UP000434580"/>
    </source>
</evidence>
<evidence type="ECO:0008006" key="3">
    <source>
        <dbReference type="Google" id="ProtNLM"/>
    </source>
</evidence>
<organism evidence="1 2">
    <name type="scientific">BD1-7 clade bacterium</name>
    <dbReference type="NCBI Taxonomy" id="2029982"/>
    <lineage>
        <taxon>Bacteria</taxon>
        <taxon>Pseudomonadati</taxon>
        <taxon>Pseudomonadota</taxon>
        <taxon>Gammaproteobacteria</taxon>
        <taxon>Cellvibrionales</taxon>
        <taxon>Spongiibacteraceae</taxon>
        <taxon>BD1-7 clade</taxon>
    </lineage>
</organism>
<dbReference type="Gene3D" id="1.20.58.320">
    <property type="entry name" value="TPR-like"/>
    <property type="match status" value="1"/>
</dbReference>
<gene>
    <name evidence="1" type="ORF">DPBNPPHM_01911</name>
</gene>
<accession>A0A5S9QJG7</accession>
<reference evidence="1 2" key="1">
    <citation type="submission" date="2019-11" db="EMBL/GenBank/DDBJ databases">
        <authorList>
            <person name="Holert J."/>
        </authorList>
    </citation>
    <scope>NUCLEOTIDE SEQUENCE [LARGE SCALE GENOMIC DNA]</scope>
    <source>
        <strain evidence="1">BC5_2</strain>
    </source>
</reference>
<dbReference type="AlphaFoldDB" id="A0A5S9QJG7"/>
<evidence type="ECO:0000313" key="1">
    <source>
        <dbReference type="EMBL" id="CAA0115273.1"/>
    </source>
</evidence>
<dbReference type="Pfam" id="PF06041">
    <property type="entry name" value="DUF924"/>
    <property type="match status" value="1"/>
</dbReference>
<protein>
    <recommendedName>
        <fullName evidence="3">DUF924 domain-containing protein</fullName>
    </recommendedName>
</protein>